<reference evidence="2 3" key="1">
    <citation type="submission" date="2020-01" db="EMBL/GenBank/DDBJ databases">
        <title>Aspergillus terreus IFO 6365 whole genome shotgun sequence.</title>
        <authorList>
            <person name="Kanamasa S."/>
            <person name="Takahashi H."/>
        </authorList>
    </citation>
    <scope>NUCLEOTIDE SEQUENCE [LARGE SCALE GENOMIC DNA]</scope>
    <source>
        <strain evidence="2 3">IFO 6365</strain>
    </source>
</reference>
<dbReference type="AlphaFoldDB" id="A0A5M3ZCL1"/>
<evidence type="ECO:0000313" key="2">
    <source>
        <dbReference type="EMBL" id="GFF19043.1"/>
    </source>
</evidence>
<dbReference type="VEuPathDB" id="FungiDB:ATEG_07779"/>
<evidence type="ECO:0000313" key="3">
    <source>
        <dbReference type="Proteomes" id="UP000452235"/>
    </source>
</evidence>
<accession>A0A5M3ZCL1</accession>
<evidence type="ECO:0000256" key="1">
    <source>
        <dbReference type="SAM" id="MobiDB-lite"/>
    </source>
</evidence>
<feature type="region of interest" description="Disordered" evidence="1">
    <location>
        <begin position="150"/>
        <end position="183"/>
    </location>
</feature>
<dbReference type="OrthoDB" id="4505326at2759"/>
<proteinExistence type="predicted"/>
<organism evidence="2 3">
    <name type="scientific">Aspergillus terreus</name>
    <dbReference type="NCBI Taxonomy" id="33178"/>
    <lineage>
        <taxon>Eukaryota</taxon>
        <taxon>Fungi</taxon>
        <taxon>Dikarya</taxon>
        <taxon>Ascomycota</taxon>
        <taxon>Pezizomycotina</taxon>
        <taxon>Eurotiomycetes</taxon>
        <taxon>Eurotiomycetidae</taxon>
        <taxon>Eurotiales</taxon>
        <taxon>Aspergillaceae</taxon>
        <taxon>Aspergillus</taxon>
        <taxon>Aspergillus subgen. Circumdati</taxon>
    </lineage>
</organism>
<feature type="compositionally biased region" description="Low complexity" evidence="1">
    <location>
        <begin position="150"/>
        <end position="166"/>
    </location>
</feature>
<sequence length="205" mass="23222">MSGSTEALSKPSAMFMRHVSRTNTRVPPIARRSSSPMPCRMAMMSRDKLQKETAAKSPDLRRCLGHQRLFRRSIEVAHEDMRKTMASFRFDDSDDEFDDEFYETPFSPIREQITNAVKAIVKRRTSSQPRPVNSHPPSEEPVRMIRISSKSNDSLSTPLSSPSTHDLTLHRTSSAPTLPSRGRRYASKLGFARRLWSPSVQAMAS</sequence>
<name>A0A5M3ZCL1_ASPTE</name>
<dbReference type="EMBL" id="BLJY01000009">
    <property type="protein sequence ID" value="GFF19043.1"/>
    <property type="molecule type" value="Genomic_DNA"/>
</dbReference>
<gene>
    <name evidence="2" type="ORF">ATEIFO6365_0009040600</name>
</gene>
<feature type="region of interest" description="Disordered" evidence="1">
    <location>
        <begin position="123"/>
        <end position="142"/>
    </location>
</feature>
<keyword evidence="3" id="KW-1185">Reference proteome</keyword>
<comment type="caution">
    <text evidence="2">The sequence shown here is derived from an EMBL/GenBank/DDBJ whole genome shotgun (WGS) entry which is preliminary data.</text>
</comment>
<protein>
    <submittedName>
        <fullName evidence="2">Uncharacterized protein</fullName>
    </submittedName>
</protein>
<dbReference type="Proteomes" id="UP000452235">
    <property type="component" value="Unassembled WGS sequence"/>
</dbReference>